<dbReference type="AlphaFoldDB" id="A0A0Q1HDN6"/>
<dbReference type="InterPro" id="IPR058595">
    <property type="entry name" value="Avidin-like"/>
</dbReference>
<name>A0A0Q1HDN6_9FLAO</name>
<comment type="caution">
    <text evidence="1">The sequence shown here is derived from an EMBL/GenBank/DDBJ whole genome shotgun (WGS) entry which is preliminary data.</text>
</comment>
<accession>A0A0Q1HDN6</accession>
<keyword evidence="2" id="KW-1185">Reference proteome</keyword>
<dbReference type="Proteomes" id="UP000050827">
    <property type="component" value="Unassembled WGS sequence"/>
</dbReference>
<protein>
    <submittedName>
        <fullName evidence="1">N-acetylglutamate synthase</fullName>
    </submittedName>
</protein>
<dbReference type="OrthoDB" id="5684515at2"/>
<dbReference type="EMBL" id="LCTZ01000002">
    <property type="protein sequence ID" value="KQC31564.1"/>
    <property type="molecule type" value="Genomic_DNA"/>
</dbReference>
<dbReference type="PATRIC" id="fig|1547436.3.peg.435"/>
<proteinExistence type="predicted"/>
<gene>
    <name evidence="1" type="ORF">AAY42_02080</name>
</gene>
<organism evidence="1 2">
    <name type="scientific">Flagellimonas eckloniae</name>
    <dbReference type="NCBI Taxonomy" id="346185"/>
    <lineage>
        <taxon>Bacteria</taxon>
        <taxon>Pseudomonadati</taxon>
        <taxon>Bacteroidota</taxon>
        <taxon>Flavobacteriia</taxon>
        <taxon>Flavobacteriales</taxon>
        <taxon>Flavobacteriaceae</taxon>
        <taxon>Flagellimonas</taxon>
    </lineage>
</organism>
<dbReference type="STRING" id="346185.AAY42_02080"/>
<sequence>MINYNNKRFSPVENTENGETTAETIFIYKQKENILTSIYNGGQVLSGHLIGLVDENGNIEMRYHQVNKKGELMTGICHSKPELLPNGKIRLYEDWKWTSGDKSSGKSILEEI</sequence>
<dbReference type="Pfam" id="PF26421">
    <property type="entry name" value="Avidin_like"/>
    <property type="match status" value="1"/>
</dbReference>
<evidence type="ECO:0000313" key="1">
    <source>
        <dbReference type="EMBL" id="KQC31564.1"/>
    </source>
</evidence>
<reference evidence="1 2" key="1">
    <citation type="submission" date="2015-04" db="EMBL/GenBank/DDBJ databases">
        <title>Complete genome of flavobacterium.</title>
        <authorList>
            <person name="Kwon Y.M."/>
            <person name="Kim S.-J."/>
        </authorList>
    </citation>
    <scope>NUCLEOTIDE SEQUENCE [LARGE SCALE GENOMIC DNA]</scope>
    <source>
        <strain evidence="1 2">DK169</strain>
    </source>
</reference>
<evidence type="ECO:0000313" key="2">
    <source>
        <dbReference type="Proteomes" id="UP000050827"/>
    </source>
</evidence>